<comment type="subcellular location">
    <subcellularLocation>
        <location evidence="1">Membrane</location>
        <topology evidence="1">Multi-pass membrane protein</topology>
    </subcellularLocation>
</comment>
<dbReference type="FunCoup" id="G7DUH3">
    <property type="interactions" value="322"/>
</dbReference>
<evidence type="ECO:0000313" key="11">
    <source>
        <dbReference type="EMBL" id="GAA94233.1"/>
    </source>
</evidence>
<keyword evidence="4 8" id="KW-0812">Transmembrane</keyword>
<gene>
    <name evidence="11" type="primary">Mo00882</name>
    <name evidence="11" type="ORF">E5Q_00882</name>
</gene>
<dbReference type="InterPro" id="IPR044712">
    <property type="entry name" value="SLC25A32-like"/>
</dbReference>
<evidence type="ECO:0000256" key="10">
    <source>
        <dbReference type="SAM" id="MobiDB-lite"/>
    </source>
</evidence>
<dbReference type="GO" id="GO:0006862">
    <property type="term" value="P:nucleotide transport"/>
    <property type="evidence" value="ECO:0007669"/>
    <property type="project" value="InterPro"/>
</dbReference>
<evidence type="ECO:0000256" key="9">
    <source>
        <dbReference type="RuleBase" id="RU000488"/>
    </source>
</evidence>
<dbReference type="GO" id="GO:0055085">
    <property type="term" value="P:transmembrane transport"/>
    <property type="evidence" value="ECO:0007669"/>
    <property type="project" value="InterPro"/>
</dbReference>
<dbReference type="EMBL" id="BABT02000028">
    <property type="protein sequence ID" value="GAA94233.1"/>
    <property type="molecule type" value="Genomic_DNA"/>
</dbReference>
<name>G7DUH3_MIXOS</name>
<evidence type="ECO:0000256" key="7">
    <source>
        <dbReference type="ARBA" id="ARBA00023136"/>
    </source>
</evidence>
<evidence type="ECO:0000256" key="4">
    <source>
        <dbReference type="ARBA" id="ARBA00022692"/>
    </source>
</evidence>
<reference evidence="11 12" key="1">
    <citation type="journal article" date="2011" name="J. Gen. Appl. Microbiol.">
        <title>Draft genome sequencing of the enigmatic basidiomycete Mixia osmundae.</title>
        <authorList>
            <person name="Nishida H."/>
            <person name="Nagatsuka Y."/>
            <person name="Sugiyama J."/>
        </authorList>
    </citation>
    <scope>NUCLEOTIDE SEQUENCE [LARGE SCALE GENOMIC DNA]</scope>
    <source>
        <strain evidence="12">CBS 9802 / IAM 14324 / JCM 22182 / KY 12970</strain>
    </source>
</reference>
<proteinExistence type="inferred from homology"/>
<dbReference type="InterPro" id="IPR018108">
    <property type="entry name" value="MCP_transmembrane"/>
</dbReference>
<dbReference type="eggNOG" id="KOG0764">
    <property type="taxonomic scope" value="Eukaryota"/>
</dbReference>
<dbReference type="STRING" id="764103.G7DUH3"/>
<keyword evidence="3 9" id="KW-0813">Transport</keyword>
<feature type="repeat" description="Solcar" evidence="8">
    <location>
        <begin position="261"/>
        <end position="356"/>
    </location>
</feature>
<dbReference type="PANTHER" id="PTHR45683">
    <property type="entry name" value="MITOCHONDRIAL NICOTINAMIDE ADENINE DINUCLEOTIDE TRANSPORTER 1-RELATED-RELATED"/>
    <property type="match status" value="1"/>
</dbReference>
<reference evidence="11 12" key="2">
    <citation type="journal article" date="2012" name="Open Biol.">
        <title>Characteristics of nucleosomes and linker DNA regions on the genome of the basidiomycete Mixia osmundae revealed by mono- and dinucleosome mapping.</title>
        <authorList>
            <person name="Nishida H."/>
            <person name="Kondo S."/>
            <person name="Matsumoto T."/>
            <person name="Suzuki Y."/>
            <person name="Yoshikawa H."/>
            <person name="Taylor T.D."/>
            <person name="Sugiyama J."/>
        </authorList>
    </citation>
    <scope>NUCLEOTIDE SEQUENCE [LARGE SCALE GENOMIC DNA]</scope>
    <source>
        <strain evidence="12">CBS 9802 / IAM 14324 / JCM 22182 / KY 12970</strain>
    </source>
</reference>
<dbReference type="Pfam" id="PF00153">
    <property type="entry name" value="Mito_carr"/>
    <property type="match status" value="3"/>
</dbReference>
<comment type="similarity">
    <text evidence="2 9">Belongs to the mitochondrial carrier (TC 2.A.29) family.</text>
</comment>
<dbReference type="InParanoid" id="G7DUH3"/>
<dbReference type="OMA" id="TTVWKHE"/>
<evidence type="ECO:0000256" key="8">
    <source>
        <dbReference type="PROSITE-ProRule" id="PRU00282"/>
    </source>
</evidence>
<feature type="repeat" description="Solcar" evidence="8">
    <location>
        <begin position="138"/>
        <end position="236"/>
    </location>
</feature>
<dbReference type="GO" id="GO:0016020">
    <property type="term" value="C:membrane"/>
    <property type="evidence" value="ECO:0007669"/>
    <property type="project" value="UniProtKB-SubCell"/>
</dbReference>
<organism evidence="11 12">
    <name type="scientific">Mixia osmundae (strain CBS 9802 / IAM 14324 / JCM 22182 / KY 12970)</name>
    <dbReference type="NCBI Taxonomy" id="764103"/>
    <lineage>
        <taxon>Eukaryota</taxon>
        <taxon>Fungi</taxon>
        <taxon>Dikarya</taxon>
        <taxon>Basidiomycota</taxon>
        <taxon>Pucciniomycotina</taxon>
        <taxon>Mixiomycetes</taxon>
        <taxon>Mixiales</taxon>
        <taxon>Mixiaceae</taxon>
        <taxon>Mixia</taxon>
    </lineage>
</organism>
<keyword evidence="12" id="KW-1185">Reference proteome</keyword>
<keyword evidence="7 8" id="KW-0472">Membrane</keyword>
<keyword evidence="6" id="KW-1133">Transmembrane helix</keyword>
<feature type="repeat" description="Solcar" evidence="8">
    <location>
        <begin position="12"/>
        <end position="118"/>
    </location>
</feature>
<dbReference type="InterPro" id="IPR023395">
    <property type="entry name" value="MCP_dom_sf"/>
</dbReference>
<dbReference type="Gene3D" id="1.50.40.10">
    <property type="entry name" value="Mitochondrial carrier domain"/>
    <property type="match status" value="1"/>
</dbReference>
<evidence type="ECO:0000256" key="5">
    <source>
        <dbReference type="ARBA" id="ARBA00022737"/>
    </source>
</evidence>
<dbReference type="PROSITE" id="PS50920">
    <property type="entry name" value="SOLCAR"/>
    <property type="match status" value="3"/>
</dbReference>
<keyword evidence="5" id="KW-0677">Repeat</keyword>
<evidence type="ECO:0000256" key="3">
    <source>
        <dbReference type="ARBA" id="ARBA00022448"/>
    </source>
</evidence>
<accession>G7DUH3</accession>
<sequence length="401" mass="43982">MAHDSAPAYFGSHALDHAFCGVGGSVVSTMVMQPLDLVKVRYQVGQAGPSRLPVASTSRTDRSSGRRALSRSKIVNTLQDIVRQDGYKGLYRGLSPNLAGNAASWGLYFLWYTMIKDSMLERASRANPDSKGKGKERLSAASHLAASAGSGLITAIMTNPLWVVKTRMFTTSSPSLNTNRDAAAVTQRPFRNVWDGLVTIARHEGLRGLYRGTALALIGVSNGAIQFVAYEDLKARARDRAQRRSRAQGRDGIRDDEDVELSNLAYIAMSGSSKLLAIAVTYPYQVVRSRIQQYAYIPIGKGPTVSGAYSSIPDCIARTYRQEGLRAFYRGLGTNAVRILPGTCVVFLVYENLSTLLRRKAREREARAQHELELNHARPPVSIQKRRAEWLGKAEPPSGHS</sequence>
<evidence type="ECO:0000313" key="12">
    <source>
        <dbReference type="Proteomes" id="UP000009131"/>
    </source>
</evidence>
<protein>
    <submittedName>
        <fullName evidence="11">Uncharacterized protein</fullName>
    </submittedName>
</protein>
<evidence type="ECO:0000256" key="1">
    <source>
        <dbReference type="ARBA" id="ARBA00004141"/>
    </source>
</evidence>
<dbReference type="SUPFAM" id="SSF103506">
    <property type="entry name" value="Mitochondrial carrier"/>
    <property type="match status" value="1"/>
</dbReference>
<dbReference type="HOGENOM" id="CLU_015166_6_4_1"/>
<dbReference type="RefSeq" id="XP_014569663.1">
    <property type="nucleotide sequence ID" value="XM_014714177.1"/>
</dbReference>
<dbReference type="OrthoDB" id="428293at2759"/>
<feature type="region of interest" description="Disordered" evidence="10">
    <location>
        <begin position="49"/>
        <end position="68"/>
    </location>
</feature>
<dbReference type="AlphaFoldDB" id="G7DUH3"/>
<evidence type="ECO:0000256" key="2">
    <source>
        <dbReference type="ARBA" id="ARBA00006375"/>
    </source>
</evidence>
<comment type="caution">
    <text evidence="11">The sequence shown here is derived from an EMBL/GenBank/DDBJ whole genome shotgun (WGS) entry which is preliminary data.</text>
</comment>
<evidence type="ECO:0000256" key="6">
    <source>
        <dbReference type="ARBA" id="ARBA00022989"/>
    </source>
</evidence>
<dbReference type="Proteomes" id="UP000009131">
    <property type="component" value="Unassembled WGS sequence"/>
</dbReference>